<dbReference type="AlphaFoldDB" id="A0A2G9GHP6"/>
<reference evidence="12" key="1">
    <citation type="journal article" date="2018" name="Gigascience">
        <title>Genome assembly of the Pink Ipe (Handroanthus impetiginosus, Bignoniaceae), a highly valued, ecologically keystone Neotropical timber forest tree.</title>
        <authorList>
            <person name="Silva-Junior O.B."/>
            <person name="Grattapaglia D."/>
            <person name="Novaes E."/>
            <person name="Collevatti R.G."/>
        </authorList>
    </citation>
    <scope>NUCLEOTIDE SEQUENCE [LARGE SCALE GENOMIC DNA]</scope>
    <source>
        <strain evidence="12">cv. UFG-1</strain>
    </source>
</reference>
<evidence type="ECO:0008006" key="13">
    <source>
        <dbReference type="Google" id="ProtNLM"/>
    </source>
</evidence>
<dbReference type="Pfam" id="PF20451">
    <property type="entry name" value="Calmod_bind_M"/>
    <property type="match status" value="1"/>
</dbReference>
<evidence type="ECO:0000256" key="5">
    <source>
        <dbReference type="ARBA" id="ARBA00023159"/>
    </source>
</evidence>
<comment type="subcellular location">
    <subcellularLocation>
        <location evidence="1">Nucleus</location>
    </subcellularLocation>
</comment>
<evidence type="ECO:0000256" key="3">
    <source>
        <dbReference type="ARBA" id="ARBA00023015"/>
    </source>
</evidence>
<dbReference type="GO" id="GO:0005516">
    <property type="term" value="F:calmodulin binding"/>
    <property type="evidence" value="ECO:0007669"/>
    <property type="project" value="InterPro"/>
</dbReference>
<feature type="domain" description="Calmodulin binding protein-like N-terminal" evidence="8">
    <location>
        <begin position="91"/>
        <end position="232"/>
    </location>
</feature>
<dbReference type="Pfam" id="PF07887">
    <property type="entry name" value="Calmodulin_bind"/>
    <property type="match status" value="1"/>
</dbReference>
<protein>
    <recommendedName>
        <fullName evidence="13">Calmodulin-binding protein 60 A-like</fullName>
    </recommendedName>
</protein>
<feature type="domain" description="Calmodulin binding protein central" evidence="9">
    <location>
        <begin position="246"/>
        <end position="309"/>
    </location>
</feature>
<sequence>MELNVQLESGSDQATSSDDVQFALDFRKIMKKQIKVMVIDTVRQEIVPIVENLVRKVVKEEIQSAQENFLTGGNRGLENETAVSNERSLCLKFLDKVSLPVLTGKVIEGEGGTPIKVALVDKITEEVVKCVPESSSKVEILILEANNEVNEGNWSVKDFNNRIISEGDKEKPHFAKRKYINLKDGTGTLCDTKLGHGADWMKSCKCRLGARMESFGGIKVQEAWTESFMVSDSRSKLYGKHYPPSLSDDVWRLKNIGKNGARRKRLNNETILTVQDFLFLHSIDPHKLQQIVHVHDEIWKETLAHAQTCVLDDQRMHLYYPSSESRMGVVFDVVGRLKGAIHDSRYVPDSNLLEAEQDFARKLLLSAFEYRKNIIPFDNENASRNENNIIAFDNENALLQQFPSRSSCNNAPTNFVTPEGPRDNDLQVSQRINGYDRTEPGTSSQIGPPSITPSDCPNNNYDFGSANMEQFCDPRLGVFNRSLSFSEFDHLLENLDNFDSLRSLLFPETNNVSETPMANSHSHRQRKVGRIRFVGAVSFLRLNFRARKRVMDRVMALQDIHVQKRQRT</sequence>
<keyword evidence="7" id="KW-0539">Nucleus</keyword>
<dbReference type="InterPro" id="IPR046829">
    <property type="entry name" value="Calmod_bind_C"/>
</dbReference>
<evidence type="ECO:0000256" key="1">
    <source>
        <dbReference type="ARBA" id="ARBA00004123"/>
    </source>
</evidence>
<dbReference type="GO" id="GO:0043565">
    <property type="term" value="F:sequence-specific DNA binding"/>
    <property type="evidence" value="ECO:0007669"/>
    <property type="project" value="TreeGrafter"/>
</dbReference>
<comment type="caution">
    <text evidence="11">The sequence shown here is derived from an EMBL/GenBank/DDBJ whole genome shotgun (WGS) entry which is preliminary data.</text>
</comment>
<comment type="similarity">
    <text evidence="2">Belongs to the plant ACBP60 protein family.</text>
</comment>
<dbReference type="InterPro" id="IPR046831">
    <property type="entry name" value="Calmodulin_bind_N"/>
</dbReference>
<dbReference type="GO" id="GO:0005634">
    <property type="term" value="C:nucleus"/>
    <property type="evidence" value="ECO:0007669"/>
    <property type="project" value="UniProtKB-SubCell"/>
</dbReference>
<dbReference type="PANTHER" id="PTHR31713:SF14">
    <property type="entry name" value="CALMODULIN-BINDING PROTEIN 60 A"/>
    <property type="match status" value="1"/>
</dbReference>
<dbReference type="GO" id="GO:0003700">
    <property type="term" value="F:DNA-binding transcription factor activity"/>
    <property type="evidence" value="ECO:0007669"/>
    <property type="project" value="TreeGrafter"/>
</dbReference>
<evidence type="ECO:0000313" key="11">
    <source>
        <dbReference type="EMBL" id="PIN04809.1"/>
    </source>
</evidence>
<evidence type="ECO:0000256" key="2">
    <source>
        <dbReference type="ARBA" id="ARBA00007214"/>
    </source>
</evidence>
<keyword evidence="5" id="KW-0010">Activator</keyword>
<gene>
    <name evidence="11" type="ORF">CDL12_22652</name>
</gene>
<dbReference type="InterPro" id="IPR012416">
    <property type="entry name" value="CBP60"/>
</dbReference>
<dbReference type="OrthoDB" id="899842at2759"/>
<evidence type="ECO:0000256" key="4">
    <source>
        <dbReference type="ARBA" id="ARBA00023125"/>
    </source>
</evidence>
<dbReference type="Proteomes" id="UP000231279">
    <property type="component" value="Unassembled WGS sequence"/>
</dbReference>
<dbReference type="GO" id="GO:0080142">
    <property type="term" value="P:regulation of salicylic acid biosynthetic process"/>
    <property type="evidence" value="ECO:0007669"/>
    <property type="project" value="TreeGrafter"/>
</dbReference>
<evidence type="ECO:0000259" key="8">
    <source>
        <dbReference type="Pfam" id="PF07887"/>
    </source>
</evidence>
<feature type="domain" description="Calmodulin binding protein C-terminal" evidence="10">
    <location>
        <begin position="316"/>
        <end position="376"/>
    </location>
</feature>
<evidence type="ECO:0000256" key="6">
    <source>
        <dbReference type="ARBA" id="ARBA00023163"/>
    </source>
</evidence>
<keyword evidence="3" id="KW-0805">Transcription regulation</keyword>
<dbReference type="PANTHER" id="PTHR31713">
    <property type="entry name" value="OS02G0177800 PROTEIN"/>
    <property type="match status" value="1"/>
</dbReference>
<keyword evidence="4" id="KW-0238">DNA-binding</keyword>
<evidence type="ECO:0000259" key="9">
    <source>
        <dbReference type="Pfam" id="PF20451"/>
    </source>
</evidence>
<evidence type="ECO:0000256" key="7">
    <source>
        <dbReference type="ARBA" id="ARBA00023242"/>
    </source>
</evidence>
<organism evidence="11 12">
    <name type="scientific">Handroanthus impetiginosus</name>
    <dbReference type="NCBI Taxonomy" id="429701"/>
    <lineage>
        <taxon>Eukaryota</taxon>
        <taxon>Viridiplantae</taxon>
        <taxon>Streptophyta</taxon>
        <taxon>Embryophyta</taxon>
        <taxon>Tracheophyta</taxon>
        <taxon>Spermatophyta</taxon>
        <taxon>Magnoliopsida</taxon>
        <taxon>eudicotyledons</taxon>
        <taxon>Gunneridae</taxon>
        <taxon>Pentapetalae</taxon>
        <taxon>asterids</taxon>
        <taxon>lamiids</taxon>
        <taxon>Lamiales</taxon>
        <taxon>Bignoniaceae</taxon>
        <taxon>Crescentiina</taxon>
        <taxon>Tabebuia alliance</taxon>
        <taxon>Handroanthus</taxon>
    </lineage>
</organism>
<evidence type="ECO:0000313" key="12">
    <source>
        <dbReference type="Proteomes" id="UP000231279"/>
    </source>
</evidence>
<dbReference type="STRING" id="429701.A0A2G9GHP6"/>
<name>A0A2G9GHP6_9LAMI</name>
<accession>A0A2G9GHP6</accession>
<proteinExistence type="inferred from homology"/>
<dbReference type="Pfam" id="PF20452">
    <property type="entry name" value="Calmod_bind_C"/>
    <property type="match status" value="1"/>
</dbReference>
<dbReference type="EMBL" id="NKXS01005003">
    <property type="protein sequence ID" value="PIN04809.1"/>
    <property type="molecule type" value="Genomic_DNA"/>
</dbReference>
<evidence type="ECO:0000259" key="10">
    <source>
        <dbReference type="Pfam" id="PF20452"/>
    </source>
</evidence>
<keyword evidence="6" id="KW-0804">Transcription</keyword>
<keyword evidence="12" id="KW-1185">Reference proteome</keyword>
<dbReference type="InterPro" id="IPR046830">
    <property type="entry name" value="Calmod_bind_M"/>
</dbReference>